<sequence length="168" mass="18831">ASNQRLELLADAVLKLTAALYYYQKYPDTPANNFRTFKGSILSNDALGSLFASLGLDTFLNTGLADSVNSEAKLKKDARRAVYLRNLGITGWANLDFSRRLYPLVDRSNFKSSIGEKRKFVEVDDEEITSGHAANSRYGSLCTMLLIMVCGQDIMPMVPDYAEHRHHF</sequence>
<accession>A0A9P6SU50</accession>
<dbReference type="EMBL" id="JAAAID010002902">
    <property type="protein sequence ID" value="KAG0002893.1"/>
    <property type="molecule type" value="Genomic_DNA"/>
</dbReference>
<comment type="caution">
    <text evidence="2">The sequence shown here is derived from an EMBL/GenBank/DDBJ whole genome shotgun (WGS) entry which is preliminary data.</text>
</comment>
<dbReference type="Gene3D" id="1.10.1520.10">
    <property type="entry name" value="Ribonuclease III domain"/>
    <property type="match status" value="1"/>
</dbReference>
<dbReference type="InterPro" id="IPR036389">
    <property type="entry name" value="RNase_III_sf"/>
</dbReference>
<dbReference type="GO" id="GO:0004525">
    <property type="term" value="F:ribonuclease III activity"/>
    <property type="evidence" value="ECO:0007669"/>
    <property type="project" value="InterPro"/>
</dbReference>
<protein>
    <recommendedName>
        <fullName evidence="1">RNase III domain-containing protein</fullName>
    </recommendedName>
</protein>
<evidence type="ECO:0000313" key="3">
    <source>
        <dbReference type="Proteomes" id="UP000703661"/>
    </source>
</evidence>
<evidence type="ECO:0000313" key="2">
    <source>
        <dbReference type="EMBL" id="KAG0002893.1"/>
    </source>
</evidence>
<organism evidence="2 3">
    <name type="scientific">Entomortierella chlamydospora</name>
    <dbReference type="NCBI Taxonomy" id="101097"/>
    <lineage>
        <taxon>Eukaryota</taxon>
        <taxon>Fungi</taxon>
        <taxon>Fungi incertae sedis</taxon>
        <taxon>Mucoromycota</taxon>
        <taxon>Mortierellomycotina</taxon>
        <taxon>Mortierellomycetes</taxon>
        <taxon>Mortierellales</taxon>
        <taxon>Mortierellaceae</taxon>
        <taxon>Entomortierella</taxon>
    </lineage>
</organism>
<keyword evidence="3" id="KW-1185">Reference proteome</keyword>
<dbReference type="Pfam" id="PF00636">
    <property type="entry name" value="Ribonuclease_3"/>
    <property type="match status" value="1"/>
</dbReference>
<dbReference type="CDD" id="cd00593">
    <property type="entry name" value="RIBOc"/>
    <property type="match status" value="1"/>
</dbReference>
<dbReference type="Proteomes" id="UP000703661">
    <property type="component" value="Unassembled WGS sequence"/>
</dbReference>
<proteinExistence type="predicted"/>
<gene>
    <name evidence="2" type="ORF">BGZ80_005899</name>
</gene>
<feature type="domain" description="RNase III" evidence="1">
    <location>
        <begin position="1"/>
        <end position="82"/>
    </location>
</feature>
<name>A0A9P6SU50_9FUNG</name>
<dbReference type="InterPro" id="IPR000999">
    <property type="entry name" value="RNase_III_dom"/>
</dbReference>
<dbReference type="AlphaFoldDB" id="A0A9P6SU50"/>
<evidence type="ECO:0000259" key="1">
    <source>
        <dbReference type="PROSITE" id="PS50142"/>
    </source>
</evidence>
<dbReference type="SUPFAM" id="SSF69065">
    <property type="entry name" value="RNase III domain-like"/>
    <property type="match status" value="1"/>
</dbReference>
<dbReference type="GO" id="GO:0006396">
    <property type="term" value="P:RNA processing"/>
    <property type="evidence" value="ECO:0007669"/>
    <property type="project" value="InterPro"/>
</dbReference>
<dbReference type="PROSITE" id="PS50142">
    <property type="entry name" value="RNASE_3_2"/>
    <property type="match status" value="1"/>
</dbReference>
<feature type="non-terminal residue" evidence="2">
    <location>
        <position position="168"/>
    </location>
</feature>
<reference evidence="2" key="1">
    <citation type="journal article" date="2020" name="Fungal Divers.">
        <title>Resolving the Mortierellaceae phylogeny through synthesis of multi-gene phylogenetics and phylogenomics.</title>
        <authorList>
            <person name="Vandepol N."/>
            <person name="Liber J."/>
            <person name="Desiro A."/>
            <person name="Na H."/>
            <person name="Kennedy M."/>
            <person name="Barry K."/>
            <person name="Grigoriev I.V."/>
            <person name="Miller A.N."/>
            <person name="O'Donnell K."/>
            <person name="Stajich J.E."/>
            <person name="Bonito G."/>
        </authorList>
    </citation>
    <scope>NUCLEOTIDE SEQUENCE</scope>
    <source>
        <strain evidence="2">NRRL 2769</strain>
    </source>
</reference>